<dbReference type="InterPro" id="IPR036774">
    <property type="entry name" value="ERV/ALR_sulphydryl_oxid_sf"/>
</dbReference>
<feature type="domain" description="Thioredoxin" evidence="17">
    <location>
        <begin position="155"/>
        <end position="281"/>
    </location>
</feature>
<comment type="catalytic activity">
    <reaction evidence="13">
        <text>2 R'C(R)SH + O2 = R'C(R)S-S(R)CR' + H2O2</text>
        <dbReference type="Rhea" id="RHEA:17357"/>
        <dbReference type="ChEBI" id="CHEBI:15379"/>
        <dbReference type="ChEBI" id="CHEBI:16240"/>
        <dbReference type="ChEBI" id="CHEBI:16520"/>
        <dbReference type="ChEBI" id="CHEBI:17412"/>
        <dbReference type="EC" id="1.8.3.2"/>
    </reaction>
</comment>
<keyword evidence="12" id="KW-0676">Redox-active center</keyword>
<dbReference type="GO" id="GO:0005788">
    <property type="term" value="C:endoplasmic reticulum lumen"/>
    <property type="evidence" value="ECO:0007669"/>
    <property type="project" value="UniProtKB-SubCell"/>
</dbReference>
<dbReference type="Pfam" id="PF04777">
    <property type="entry name" value="Evr1_Alr"/>
    <property type="match status" value="1"/>
</dbReference>
<gene>
    <name evidence="18" type="ORF">TL16_g01831</name>
</gene>
<evidence type="ECO:0000256" key="6">
    <source>
        <dbReference type="ARBA" id="ARBA00022824"/>
    </source>
</evidence>
<dbReference type="GO" id="GO:0006457">
    <property type="term" value="P:protein folding"/>
    <property type="evidence" value="ECO:0007669"/>
    <property type="project" value="TreeGrafter"/>
</dbReference>
<comment type="similarity">
    <text evidence="4">Belongs to the protein disulfide isomerase family.</text>
</comment>
<dbReference type="InterPro" id="IPR013766">
    <property type="entry name" value="Thioredoxin_domain"/>
</dbReference>
<dbReference type="PROSITE" id="PS00194">
    <property type="entry name" value="THIOREDOXIN_1"/>
    <property type="match status" value="1"/>
</dbReference>
<sequence length="520" mass="58116">MLKLLTFGTLLAGAFASVEDTYEPADSKVNVLDYDNFHRFVETHHDDMILMEFYAPWCGHCQQLAPHYREAAAELAKADLPKKVVLAKFDDGDDDNRRLRAGAPDVYNFTSYPSLFVLTEGEHERYGGGREADDIIFHMSAVAKGLDPYEEELKTKPGLYKDNEEYSKWVRDLMDEEEMSPQIADSPKNTLRVTEFYSDRCPFCKSLASEYVQACKDLKEKFADEVECHAVNSRVYYDVAEEWGITGYPWVAFFYQVKKIEDMAGLGGSDSIVNWVSKMHAEHFDPDGVSPPPPPKKPKKVEAEETEGDAIEGGEENSGPTEWNSVLFEHARFLLHSIAAKYPEDPSAEDVESVKALVGSLAQLFPSKSGTNSLRSALNSEAVGPIDTSSSSALSSWMCKLENALTPSEMDCTKVGLDLLEIGDVDHEEAGWSTSTPAPWSQAVFSADPEYHLKIIKTAEDAWQARELFKVLELSKRLGITTKKGEKKMRNSILSGKKSQEEYLKYLSGEVEDALKESSL</sequence>
<keyword evidence="9" id="KW-1015">Disulfide bond</keyword>
<evidence type="ECO:0000256" key="13">
    <source>
        <dbReference type="RuleBase" id="RU371123"/>
    </source>
</evidence>
<dbReference type="InterPro" id="IPR036249">
    <property type="entry name" value="Thioredoxin-like_sf"/>
</dbReference>
<evidence type="ECO:0000256" key="8">
    <source>
        <dbReference type="ARBA" id="ARBA00023002"/>
    </source>
</evidence>
<feature type="domain" description="ERV/ALR sulfhydryl oxidase" evidence="16">
    <location>
        <begin position="318"/>
        <end position="426"/>
    </location>
</feature>
<evidence type="ECO:0000256" key="2">
    <source>
        <dbReference type="ARBA" id="ARBA00001974"/>
    </source>
</evidence>
<dbReference type="InterPro" id="IPR017937">
    <property type="entry name" value="Thioredoxin_CS"/>
</dbReference>
<dbReference type="Pfam" id="PF00085">
    <property type="entry name" value="Thioredoxin"/>
    <property type="match status" value="2"/>
</dbReference>
<comment type="catalytic activity">
    <reaction evidence="1">
        <text>Catalyzes the rearrangement of -S-S- bonds in proteins.</text>
        <dbReference type="EC" id="5.3.4.1"/>
    </reaction>
</comment>
<keyword evidence="7 13" id="KW-0274">FAD</keyword>
<comment type="caution">
    <text evidence="18">The sequence shown here is derived from an EMBL/GenBank/DDBJ whole genome shotgun (WGS) entry which is preliminary data.</text>
</comment>
<evidence type="ECO:0000256" key="4">
    <source>
        <dbReference type="ARBA" id="ARBA00006347"/>
    </source>
</evidence>
<evidence type="ECO:0000256" key="7">
    <source>
        <dbReference type="ARBA" id="ARBA00022827"/>
    </source>
</evidence>
<keyword evidence="15" id="KW-0732">Signal</keyword>
<feature type="compositionally biased region" description="Acidic residues" evidence="14">
    <location>
        <begin position="304"/>
        <end position="315"/>
    </location>
</feature>
<evidence type="ECO:0000256" key="12">
    <source>
        <dbReference type="ARBA" id="ARBA00023284"/>
    </source>
</evidence>
<evidence type="ECO:0000313" key="19">
    <source>
        <dbReference type="Proteomes" id="UP001162640"/>
    </source>
</evidence>
<keyword evidence="10" id="KW-0325">Glycoprotein</keyword>
<keyword evidence="5 13" id="KW-0285">Flavoprotein</keyword>
<dbReference type="GO" id="GO:0003756">
    <property type="term" value="F:protein disulfide isomerase activity"/>
    <property type="evidence" value="ECO:0007669"/>
    <property type="project" value="UniProtKB-EC"/>
</dbReference>
<dbReference type="PANTHER" id="PTHR18929:SF132">
    <property type="entry name" value="PROTEIN DISULFIDE-ISOMERASE A3"/>
    <property type="match status" value="1"/>
</dbReference>
<dbReference type="PANTHER" id="PTHR18929">
    <property type="entry name" value="PROTEIN DISULFIDE ISOMERASE"/>
    <property type="match status" value="1"/>
</dbReference>
<evidence type="ECO:0000256" key="14">
    <source>
        <dbReference type="SAM" id="MobiDB-lite"/>
    </source>
</evidence>
<reference evidence="19" key="1">
    <citation type="journal article" date="2023" name="Commun. Biol.">
        <title>Genome analysis of Parmales, the sister group of diatoms, reveals the evolutionary specialization of diatoms from phago-mixotrophs to photoautotrophs.</title>
        <authorList>
            <person name="Ban H."/>
            <person name="Sato S."/>
            <person name="Yoshikawa S."/>
            <person name="Yamada K."/>
            <person name="Nakamura Y."/>
            <person name="Ichinomiya M."/>
            <person name="Sato N."/>
            <person name="Blanc-Mathieu R."/>
            <person name="Endo H."/>
            <person name="Kuwata A."/>
            <person name="Ogata H."/>
        </authorList>
    </citation>
    <scope>NUCLEOTIDE SEQUENCE [LARGE SCALE GENOMIC DNA]</scope>
</reference>
<evidence type="ECO:0000313" key="18">
    <source>
        <dbReference type="EMBL" id="GMH55156.1"/>
    </source>
</evidence>
<dbReference type="Proteomes" id="UP001162640">
    <property type="component" value="Unassembled WGS sequence"/>
</dbReference>
<keyword evidence="8 13" id="KW-0560">Oxidoreductase</keyword>
<organism evidence="18 19">
    <name type="scientific">Triparma laevis f. inornata</name>
    <dbReference type="NCBI Taxonomy" id="1714386"/>
    <lineage>
        <taxon>Eukaryota</taxon>
        <taxon>Sar</taxon>
        <taxon>Stramenopiles</taxon>
        <taxon>Ochrophyta</taxon>
        <taxon>Bolidophyceae</taxon>
        <taxon>Parmales</taxon>
        <taxon>Triparmaceae</taxon>
        <taxon>Triparma</taxon>
    </lineage>
</organism>
<keyword evidence="11" id="KW-0413">Isomerase</keyword>
<dbReference type="PROSITE" id="PS51324">
    <property type="entry name" value="ERV_ALR"/>
    <property type="match status" value="1"/>
</dbReference>
<proteinExistence type="inferred from homology"/>
<dbReference type="Gene3D" id="1.20.120.310">
    <property type="entry name" value="ERV/ALR sulfhydryl oxidase domain"/>
    <property type="match status" value="1"/>
</dbReference>
<evidence type="ECO:0000256" key="3">
    <source>
        <dbReference type="ARBA" id="ARBA00004319"/>
    </source>
</evidence>
<accession>A0A9W6ZMV3</accession>
<evidence type="ECO:0000256" key="5">
    <source>
        <dbReference type="ARBA" id="ARBA00022630"/>
    </source>
</evidence>
<evidence type="ECO:0000259" key="16">
    <source>
        <dbReference type="PROSITE" id="PS51324"/>
    </source>
</evidence>
<feature type="signal peptide" evidence="15">
    <location>
        <begin position="1"/>
        <end position="16"/>
    </location>
</feature>
<evidence type="ECO:0000256" key="1">
    <source>
        <dbReference type="ARBA" id="ARBA00001182"/>
    </source>
</evidence>
<dbReference type="GO" id="GO:0034976">
    <property type="term" value="P:response to endoplasmic reticulum stress"/>
    <property type="evidence" value="ECO:0007669"/>
    <property type="project" value="TreeGrafter"/>
</dbReference>
<dbReference type="Gene3D" id="3.40.30.10">
    <property type="entry name" value="Glutaredoxin"/>
    <property type="match status" value="2"/>
</dbReference>
<evidence type="ECO:0000256" key="11">
    <source>
        <dbReference type="ARBA" id="ARBA00023235"/>
    </source>
</evidence>
<name>A0A9W6ZMV3_9STRA</name>
<protein>
    <recommendedName>
        <fullName evidence="13">Sulfhydryl oxidase</fullName>
        <ecNumber evidence="13">1.8.3.2</ecNumber>
    </recommendedName>
</protein>
<comment type="cofactor">
    <cofactor evidence="2 13">
        <name>FAD</name>
        <dbReference type="ChEBI" id="CHEBI:57692"/>
    </cofactor>
</comment>
<evidence type="ECO:0000256" key="15">
    <source>
        <dbReference type="SAM" id="SignalP"/>
    </source>
</evidence>
<dbReference type="EC" id="1.8.3.2" evidence="13"/>
<feature type="region of interest" description="Disordered" evidence="14">
    <location>
        <begin position="283"/>
        <end position="321"/>
    </location>
</feature>
<evidence type="ECO:0000256" key="10">
    <source>
        <dbReference type="ARBA" id="ARBA00023180"/>
    </source>
</evidence>
<dbReference type="AlphaFoldDB" id="A0A9W6ZMV3"/>
<dbReference type="PROSITE" id="PS51352">
    <property type="entry name" value="THIOREDOXIN_2"/>
    <property type="match status" value="2"/>
</dbReference>
<feature type="domain" description="Thioredoxin" evidence="17">
    <location>
        <begin position="10"/>
        <end position="144"/>
    </location>
</feature>
<dbReference type="EMBL" id="BLQM01000043">
    <property type="protein sequence ID" value="GMH55156.1"/>
    <property type="molecule type" value="Genomic_DNA"/>
</dbReference>
<keyword evidence="6" id="KW-0256">Endoplasmic reticulum</keyword>
<dbReference type="SUPFAM" id="SSF52833">
    <property type="entry name" value="Thioredoxin-like"/>
    <property type="match status" value="2"/>
</dbReference>
<feature type="chain" id="PRO_5040990863" description="Sulfhydryl oxidase" evidence="15">
    <location>
        <begin position="17"/>
        <end position="520"/>
    </location>
</feature>
<comment type="subcellular location">
    <subcellularLocation>
        <location evidence="3">Endoplasmic reticulum lumen</location>
    </subcellularLocation>
</comment>
<dbReference type="GO" id="GO:0016972">
    <property type="term" value="F:thiol oxidase activity"/>
    <property type="evidence" value="ECO:0007669"/>
    <property type="project" value="UniProtKB-EC"/>
</dbReference>
<evidence type="ECO:0000256" key="9">
    <source>
        <dbReference type="ARBA" id="ARBA00023157"/>
    </source>
</evidence>
<dbReference type="CDD" id="cd02961">
    <property type="entry name" value="PDI_a_family"/>
    <property type="match status" value="2"/>
</dbReference>
<evidence type="ECO:0000259" key="17">
    <source>
        <dbReference type="PROSITE" id="PS51352"/>
    </source>
</evidence>
<dbReference type="InterPro" id="IPR017905">
    <property type="entry name" value="ERV/ALR_sulphydryl_oxidase"/>
</dbReference>